<sequence length="207" mass="22868">MDTRYMIESSFYIAAGVLLLVLNAPMGMVIAASKQLRITFGVLGALFAAGAATGLCAVAKGISWLHVPHAKPLRNTTVGALFCATKPAVLLDLFSFQSIALLLAVNSFDRLLVVYLPLGYFKRAKRTVALEVSLAVVALFLVQMFTIIDVIIEERKVTTVTCRPTEIRERLLDYLRKWMLPRQRVVVVHARRVALSTRNFATVICTS</sequence>
<reference evidence="3" key="1">
    <citation type="submission" date="2022-11" db="UniProtKB">
        <authorList>
            <consortium name="WormBaseParasite"/>
        </authorList>
    </citation>
    <scope>IDENTIFICATION</scope>
</reference>
<keyword evidence="1" id="KW-1133">Transmembrane helix</keyword>
<name>A0A915BB34_PARUN</name>
<feature type="transmembrane region" description="Helical" evidence="1">
    <location>
        <begin position="12"/>
        <end position="31"/>
    </location>
</feature>
<accession>A0A915BB34</accession>
<dbReference type="Gene3D" id="1.20.1070.10">
    <property type="entry name" value="Rhodopsin 7-helix transmembrane proteins"/>
    <property type="match status" value="1"/>
</dbReference>
<proteinExistence type="predicted"/>
<feature type="transmembrane region" description="Helical" evidence="1">
    <location>
        <begin position="128"/>
        <end position="152"/>
    </location>
</feature>
<keyword evidence="1" id="KW-0812">Transmembrane</keyword>
<evidence type="ECO:0000313" key="3">
    <source>
        <dbReference type="WBParaSite" id="PgR031_g102_t01"/>
    </source>
</evidence>
<dbReference type="AlphaFoldDB" id="A0A915BB34"/>
<organism evidence="2 3">
    <name type="scientific">Parascaris univalens</name>
    <name type="common">Nematode worm</name>
    <dbReference type="NCBI Taxonomy" id="6257"/>
    <lineage>
        <taxon>Eukaryota</taxon>
        <taxon>Metazoa</taxon>
        <taxon>Ecdysozoa</taxon>
        <taxon>Nematoda</taxon>
        <taxon>Chromadorea</taxon>
        <taxon>Rhabditida</taxon>
        <taxon>Spirurina</taxon>
        <taxon>Ascaridomorpha</taxon>
        <taxon>Ascaridoidea</taxon>
        <taxon>Ascarididae</taxon>
        <taxon>Parascaris</taxon>
    </lineage>
</organism>
<dbReference type="WBParaSite" id="PgR031_g102_t01">
    <property type="protein sequence ID" value="PgR031_g102_t01"/>
    <property type="gene ID" value="PgR031_g102"/>
</dbReference>
<feature type="transmembrane region" description="Helical" evidence="1">
    <location>
        <begin position="94"/>
        <end position="116"/>
    </location>
</feature>
<evidence type="ECO:0000313" key="2">
    <source>
        <dbReference type="Proteomes" id="UP000887569"/>
    </source>
</evidence>
<protein>
    <submittedName>
        <fullName evidence="3">G-protein coupled receptors family 1 profile domain-containing protein</fullName>
    </submittedName>
</protein>
<keyword evidence="1" id="KW-0472">Membrane</keyword>
<dbReference type="Proteomes" id="UP000887569">
    <property type="component" value="Unplaced"/>
</dbReference>
<dbReference type="SUPFAM" id="SSF81321">
    <property type="entry name" value="Family A G protein-coupled receptor-like"/>
    <property type="match status" value="1"/>
</dbReference>
<keyword evidence="2" id="KW-1185">Reference proteome</keyword>
<evidence type="ECO:0000256" key="1">
    <source>
        <dbReference type="SAM" id="Phobius"/>
    </source>
</evidence>
<feature type="transmembrane region" description="Helical" evidence="1">
    <location>
        <begin position="38"/>
        <end position="62"/>
    </location>
</feature>